<keyword evidence="1" id="KW-0472">Membrane</keyword>
<keyword evidence="1" id="KW-0812">Transmembrane</keyword>
<dbReference type="Proteomes" id="UP000038045">
    <property type="component" value="Unplaced"/>
</dbReference>
<organism evidence="3 4">
    <name type="scientific">Parastrongyloides trichosuri</name>
    <name type="common">Possum-specific nematode worm</name>
    <dbReference type="NCBI Taxonomy" id="131310"/>
    <lineage>
        <taxon>Eukaryota</taxon>
        <taxon>Metazoa</taxon>
        <taxon>Ecdysozoa</taxon>
        <taxon>Nematoda</taxon>
        <taxon>Chromadorea</taxon>
        <taxon>Rhabditida</taxon>
        <taxon>Tylenchina</taxon>
        <taxon>Panagrolaimomorpha</taxon>
        <taxon>Strongyloidoidea</taxon>
        <taxon>Strongyloididae</taxon>
        <taxon>Parastrongyloides</taxon>
    </lineage>
</organism>
<proteinExistence type="predicted"/>
<evidence type="ECO:0000313" key="4">
    <source>
        <dbReference type="WBParaSite" id="PTRK_0001099800.1"/>
    </source>
</evidence>
<keyword evidence="1" id="KW-1133">Transmembrane helix</keyword>
<feature type="transmembrane region" description="Helical" evidence="1">
    <location>
        <begin position="114"/>
        <end position="133"/>
    </location>
</feature>
<reference evidence="4" key="1">
    <citation type="submission" date="2017-02" db="UniProtKB">
        <authorList>
            <consortium name="WormBaseParasite"/>
        </authorList>
    </citation>
    <scope>IDENTIFICATION</scope>
</reference>
<keyword evidence="2" id="KW-0732">Signal</keyword>
<protein>
    <submittedName>
        <fullName evidence="4">Transmembrane protein</fullName>
    </submittedName>
</protein>
<evidence type="ECO:0000256" key="1">
    <source>
        <dbReference type="SAM" id="Phobius"/>
    </source>
</evidence>
<feature type="chain" id="PRO_5005892103" evidence="2">
    <location>
        <begin position="27"/>
        <end position="135"/>
    </location>
</feature>
<dbReference type="WBParaSite" id="PTRK_0001099800.1">
    <property type="protein sequence ID" value="PTRK_0001099800.1"/>
    <property type="gene ID" value="PTRK_0001099800"/>
</dbReference>
<accession>A0A0N4ZR61</accession>
<keyword evidence="3" id="KW-1185">Reference proteome</keyword>
<evidence type="ECO:0000256" key="2">
    <source>
        <dbReference type="SAM" id="SignalP"/>
    </source>
</evidence>
<sequence>MRRTSRNTNIRVTIWILFLSTTTISTDKITKTCIQKAGYINCKTFNNCCDKLCNSNVSDNKCIAILGKIDEEQSFCQCTISSSASSITSVSSSKSGSSLLSIKKFKSKSSLSKIDLVAGVLILFIIDMLFLSLNL</sequence>
<evidence type="ECO:0000313" key="3">
    <source>
        <dbReference type="Proteomes" id="UP000038045"/>
    </source>
</evidence>
<dbReference type="AlphaFoldDB" id="A0A0N4ZR61"/>
<feature type="signal peptide" evidence="2">
    <location>
        <begin position="1"/>
        <end position="26"/>
    </location>
</feature>
<name>A0A0N4ZR61_PARTI</name>